<dbReference type="KEGG" id="spu:589053"/>
<organism evidence="5 6">
    <name type="scientific">Strongylocentrotus purpuratus</name>
    <name type="common">Purple sea urchin</name>
    <dbReference type="NCBI Taxonomy" id="7668"/>
    <lineage>
        <taxon>Eukaryota</taxon>
        <taxon>Metazoa</taxon>
        <taxon>Echinodermata</taxon>
        <taxon>Eleutherozoa</taxon>
        <taxon>Echinozoa</taxon>
        <taxon>Echinoidea</taxon>
        <taxon>Euechinoidea</taxon>
        <taxon>Echinacea</taxon>
        <taxon>Camarodonta</taxon>
        <taxon>Echinidea</taxon>
        <taxon>Strongylocentrotidae</taxon>
        <taxon>Strongylocentrotus</taxon>
    </lineage>
</organism>
<feature type="domain" description="SH3" evidence="4">
    <location>
        <begin position="543"/>
        <end position="602"/>
    </location>
</feature>
<dbReference type="PANTHER" id="PTHR14167">
    <property type="entry name" value="SH3 DOMAIN-CONTAINING"/>
    <property type="match status" value="1"/>
</dbReference>
<feature type="domain" description="SH3" evidence="4">
    <location>
        <begin position="886"/>
        <end position="944"/>
    </location>
</feature>
<keyword evidence="1 2" id="KW-0728">SH3 domain</keyword>
<feature type="domain" description="SH3" evidence="4">
    <location>
        <begin position="750"/>
        <end position="809"/>
    </location>
</feature>
<dbReference type="PRINTS" id="PR00499">
    <property type="entry name" value="P67PHOX"/>
</dbReference>
<feature type="domain" description="SH3" evidence="4">
    <location>
        <begin position="821"/>
        <end position="880"/>
    </location>
</feature>
<dbReference type="AlphaFoldDB" id="A0A7M7HII1"/>
<dbReference type="Proteomes" id="UP000007110">
    <property type="component" value="Unassembled WGS sequence"/>
</dbReference>
<dbReference type="PRINTS" id="PR00452">
    <property type="entry name" value="SH3DOMAIN"/>
</dbReference>
<dbReference type="CDD" id="cd00174">
    <property type="entry name" value="SH3"/>
    <property type="match status" value="3"/>
</dbReference>
<dbReference type="InterPro" id="IPR001452">
    <property type="entry name" value="SH3_domain"/>
</dbReference>
<feature type="compositionally biased region" description="Pro residues" evidence="3">
    <location>
        <begin position="1"/>
        <end position="10"/>
    </location>
</feature>
<feature type="compositionally biased region" description="Low complexity" evidence="3">
    <location>
        <begin position="363"/>
        <end position="381"/>
    </location>
</feature>
<feature type="compositionally biased region" description="Low complexity" evidence="3">
    <location>
        <begin position="148"/>
        <end position="193"/>
    </location>
</feature>
<dbReference type="PROSITE" id="PS50002">
    <property type="entry name" value="SH3"/>
    <property type="match status" value="6"/>
</dbReference>
<dbReference type="InterPro" id="IPR036028">
    <property type="entry name" value="SH3-like_dom_sf"/>
</dbReference>
<evidence type="ECO:0000256" key="2">
    <source>
        <dbReference type="PROSITE-ProRule" id="PRU00192"/>
    </source>
</evidence>
<feature type="compositionally biased region" description="Polar residues" evidence="3">
    <location>
        <begin position="69"/>
        <end position="89"/>
    </location>
</feature>
<evidence type="ECO:0000313" key="5">
    <source>
        <dbReference type="EnsemblMetazoa" id="XP_011679825"/>
    </source>
</evidence>
<dbReference type="EnsemblMetazoa" id="XM_011681523">
    <property type="protein sequence ID" value="XP_011679825"/>
    <property type="gene ID" value="LOC589053"/>
</dbReference>
<dbReference type="Pfam" id="PF00018">
    <property type="entry name" value="SH3_1"/>
    <property type="match status" value="5"/>
</dbReference>
<dbReference type="SUPFAM" id="SSF50044">
    <property type="entry name" value="SH3-domain"/>
    <property type="match status" value="6"/>
</dbReference>
<evidence type="ECO:0000313" key="6">
    <source>
        <dbReference type="Proteomes" id="UP000007110"/>
    </source>
</evidence>
<feature type="region of interest" description="Disordered" evidence="3">
    <location>
        <begin position="1"/>
        <end position="194"/>
    </location>
</feature>
<feature type="region of interest" description="Disordered" evidence="3">
    <location>
        <begin position="310"/>
        <end position="537"/>
    </location>
</feature>
<name>A0A7M7HII1_STRPU</name>
<evidence type="ECO:0000256" key="1">
    <source>
        <dbReference type="ARBA" id="ARBA00022443"/>
    </source>
</evidence>
<feature type="compositionally biased region" description="Polar residues" evidence="3">
    <location>
        <begin position="332"/>
        <end position="342"/>
    </location>
</feature>
<evidence type="ECO:0000259" key="4">
    <source>
        <dbReference type="PROSITE" id="PS50002"/>
    </source>
</evidence>
<dbReference type="Gene3D" id="2.30.30.40">
    <property type="entry name" value="SH3 Domains"/>
    <property type="match status" value="6"/>
</dbReference>
<feature type="domain" description="SH3" evidence="4">
    <location>
        <begin position="611"/>
        <end position="670"/>
    </location>
</feature>
<dbReference type="InterPro" id="IPR050384">
    <property type="entry name" value="Endophilin_SH3RF"/>
</dbReference>
<feature type="compositionally biased region" description="Polar residues" evidence="3">
    <location>
        <begin position="438"/>
        <end position="449"/>
    </location>
</feature>
<evidence type="ECO:0000256" key="3">
    <source>
        <dbReference type="SAM" id="MobiDB-lite"/>
    </source>
</evidence>
<dbReference type="RefSeq" id="XP_011679825.2">
    <property type="nucleotide sequence ID" value="XM_011681523.2"/>
</dbReference>
<sequence length="944" mass="99612">MAGAPPPLPSSRPKGAYVPPPVPFNRPKVAYVHPLPPSTPVTSQEDVHMKPGQQSAVISMDERDAAPNSLGQQLQAALQNRMMNNLNDISSKPKPPNKPSGVEAPRPVPSQRPDLSHKTAPQTNPIPRNRPMSYSSFGDLFGGSTNKQQQQQQQSASLSNQTSHTSSSSSSSSFNQLSGLFGSTSSSSSSTGSNVTLTATSEQKKAAANFSWNVAKDTSKNVSAKDAFSVGSLFASSYANKGKVNASQDQQAALGRISGQVGQSAAKNVTAEEIGHATNFATTNAVNNATRKAEPGSQQKSSIDLIAQMMGSKGGVPPQSQNPAARARPKPLQQNAPAQLNLASGLPPPPSPTPRQKVAPQSQRVAPQPQRVAPQPQSSHRSAPRAPPSKTKPQGGGGSLIDFDASDHLKSGPPGLPKSKAQGGAGGRSKPTIIRPNAGNSRSSSPAVEQQQKKSKPPPRPVGGPPTKKMAPARPNAVHGTRSAGSTPPRPSGLQPKRKAPPRPGSQKGKKMAPKGPGGGGGAAKKLPPRPGPGHALYNKYMGSEPHAVATFDYQGVEADELSFKTDDVIILVKRIDADWLVGKCKNKEGMFPVQFVKVVKDLNEIMEEDYDGPQAVAIYGFIASAADEIGFEEGDTIKLLGTVGTVWFRGEVKGKSGIFPSNHVEVIVPLPGGSPSIDSISGPRCKAKFEYTGSSADDLTFSEGAIIKLTGRVGDEWYNGELNGQSGIFPAAFIDVIEDLPAAVRASPTTGNEVRALFDFDGADNTELTFKDGDKITVTAQVGTDWLEGELNGKKGRFPAAFADRIPSGLPQATDRETSGVDPHCVVSFDFEPAGEDEIKLKAGEKVTLLERIGEDWLRGKVDSREGIFPRSFVDVIIDLPSAGATPSTAKALHDFDAEDADELNFKADDVITITERVNDEWLMGTVNGKSGRFPAAFVELSS</sequence>
<proteinExistence type="predicted"/>
<protein>
    <recommendedName>
        <fullName evidence="4">SH3 domain-containing protein</fullName>
    </recommendedName>
</protein>
<feature type="domain" description="SH3" evidence="4">
    <location>
        <begin position="681"/>
        <end position="740"/>
    </location>
</feature>
<dbReference type="GeneID" id="589053"/>
<feature type="compositionally biased region" description="Polar residues" evidence="3">
    <location>
        <begin position="119"/>
        <end position="136"/>
    </location>
</feature>
<dbReference type="PANTHER" id="PTHR14167:SF48">
    <property type="entry name" value="SH3 DOMAIN-CONTAINING PROTEIN 19"/>
    <property type="match status" value="1"/>
</dbReference>
<dbReference type="SMART" id="SM00326">
    <property type="entry name" value="SH3"/>
    <property type="match status" value="6"/>
</dbReference>
<reference evidence="5" key="2">
    <citation type="submission" date="2021-01" db="UniProtKB">
        <authorList>
            <consortium name="EnsemblMetazoa"/>
        </authorList>
    </citation>
    <scope>IDENTIFICATION</scope>
</reference>
<dbReference type="Pfam" id="PF14604">
    <property type="entry name" value="SH3_9"/>
    <property type="match status" value="1"/>
</dbReference>
<accession>A0A7M7HII1</accession>
<dbReference type="CTD" id="152503"/>
<reference evidence="6" key="1">
    <citation type="submission" date="2015-02" db="EMBL/GenBank/DDBJ databases">
        <title>Genome sequencing for Strongylocentrotus purpuratus.</title>
        <authorList>
            <person name="Murali S."/>
            <person name="Liu Y."/>
            <person name="Vee V."/>
            <person name="English A."/>
            <person name="Wang M."/>
            <person name="Skinner E."/>
            <person name="Han Y."/>
            <person name="Muzny D.M."/>
            <person name="Worley K.C."/>
            <person name="Gibbs R.A."/>
        </authorList>
    </citation>
    <scope>NUCLEOTIDE SEQUENCE</scope>
</reference>
<keyword evidence="6" id="KW-1185">Reference proteome</keyword>